<reference evidence="1" key="1">
    <citation type="submission" date="2013-08" db="EMBL/GenBank/DDBJ databases">
        <title>Gene expansion shapes genome architecture in the human pathogen Lichtheimia corymbifera: an evolutionary genomics analysis in the ancient terrestrial Mucorales (Mucoromycotina).</title>
        <authorList>
            <person name="Schwartze V.U."/>
            <person name="Winter S."/>
            <person name="Shelest E."/>
            <person name="Marcet-Houben M."/>
            <person name="Horn F."/>
            <person name="Wehner S."/>
            <person name="Hoffmann K."/>
            <person name="Riege K."/>
            <person name="Sammeth M."/>
            <person name="Nowrousian M."/>
            <person name="Valiante V."/>
            <person name="Linde J."/>
            <person name="Jacobsen I.D."/>
            <person name="Marz M."/>
            <person name="Brakhage A.A."/>
            <person name="Gabaldon T."/>
            <person name="Bocker S."/>
            <person name="Voigt K."/>
        </authorList>
    </citation>
    <scope>NUCLEOTIDE SEQUENCE [LARGE SCALE GENOMIC DNA]</scope>
    <source>
        <strain evidence="1">FSU 9682</strain>
    </source>
</reference>
<proteinExistence type="predicted"/>
<gene>
    <name evidence="1" type="ORF">LCOR_08553.1</name>
</gene>
<sequence length="145" mass="16196">MSAWYLIRLGPLASLFISNCLTLPAALTSTYLKKLYNSTTRCQRSTIFCLSPSIHFAIGITPCVNISFALHNEKLIPQPARHVQFSNVHFQPLSTMNKGYRKNSTLQQAKVDTSIQQNARGDAFTLPDNLLSTSLRGNAYCHAYE</sequence>
<evidence type="ECO:0000313" key="2">
    <source>
        <dbReference type="Proteomes" id="UP000027586"/>
    </source>
</evidence>
<organism evidence="1 2">
    <name type="scientific">Lichtheimia corymbifera JMRC:FSU:9682</name>
    <dbReference type="NCBI Taxonomy" id="1263082"/>
    <lineage>
        <taxon>Eukaryota</taxon>
        <taxon>Fungi</taxon>
        <taxon>Fungi incertae sedis</taxon>
        <taxon>Mucoromycota</taxon>
        <taxon>Mucoromycotina</taxon>
        <taxon>Mucoromycetes</taxon>
        <taxon>Mucorales</taxon>
        <taxon>Lichtheimiaceae</taxon>
        <taxon>Lichtheimia</taxon>
    </lineage>
</organism>
<evidence type="ECO:0000313" key="1">
    <source>
        <dbReference type="EMBL" id="CDH57641.1"/>
    </source>
</evidence>
<name>A0A068S8S8_9FUNG</name>
<dbReference type="EMBL" id="CBTN010000048">
    <property type="protein sequence ID" value="CDH57641.1"/>
    <property type="molecule type" value="Genomic_DNA"/>
</dbReference>
<dbReference type="AlphaFoldDB" id="A0A068S8S8"/>
<dbReference type="VEuPathDB" id="FungiDB:LCOR_08553.1"/>
<keyword evidence="2" id="KW-1185">Reference proteome</keyword>
<protein>
    <submittedName>
        <fullName evidence="1">Uncharacterized protein</fullName>
    </submittedName>
</protein>
<dbReference type="Proteomes" id="UP000027586">
    <property type="component" value="Unassembled WGS sequence"/>
</dbReference>
<accession>A0A068S8S8</accession>
<comment type="caution">
    <text evidence="1">The sequence shown here is derived from an EMBL/GenBank/DDBJ whole genome shotgun (WGS) entry which is preliminary data.</text>
</comment>